<accession>M3HMS7</accession>
<dbReference type="BioCyc" id="LBOR1193007:G11KN-41-MONOMER"/>
<dbReference type="EMBL" id="AKWO02000073">
    <property type="protein sequence ID" value="EMF99380.1"/>
    <property type="molecule type" value="Genomic_DNA"/>
</dbReference>
<protein>
    <recommendedName>
        <fullName evidence="3">Tetratricopeptide repeat protein</fullName>
    </recommendedName>
</protein>
<dbReference type="Proteomes" id="UP000011783">
    <property type="component" value="Unassembled WGS sequence"/>
</dbReference>
<dbReference type="AlphaFoldDB" id="M3HMS7"/>
<evidence type="ECO:0000313" key="1">
    <source>
        <dbReference type="EMBL" id="EMF99380.1"/>
    </source>
</evidence>
<name>M3HMS7_LEPBO</name>
<comment type="caution">
    <text evidence="1">The sequence shown here is derived from an EMBL/GenBank/DDBJ whole genome shotgun (WGS) entry which is preliminary data.</text>
</comment>
<reference evidence="1 2" key="1">
    <citation type="submission" date="2013-01" db="EMBL/GenBank/DDBJ databases">
        <authorList>
            <person name="Harkins D.M."/>
            <person name="Durkin A.S."/>
            <person name="Brinkac L.M."/>
            <person name="Haft D.H."/>
            <person name="Selengut J.D."/>
            <person name="Sanka R."/>
            <person name="DePew J."/>
            <person name="Purushe J."/>
            <person name="Picardeau M."/>
            <person name="Werts C."/>
            <person name="Goarant C."/>
            <person name="Vinetz J.M."/>
            <person name="Sutton G.G."/>
            <person name="Nierman W.C."/>
            <person name="Fouts D.E."/>
        </authorList>
    </citation>
    <scope>NUCLEOTIDE SEQUENCE [LARGE SCALE GENOMIC DNA]</scope>
    <source>
        <strain evidence="1 2">200701203</strain>
    </source>
</reference>
<sequence length="185" mass="20941">MLIEAERAALENDVMNELSTINKLLKLTMLEGWPEKAAYWSRRSYAGFLKCEVKFPQLQIGNVYLAEAALYAKRELGDKSLDKIINYGLKHSLKLGKYLPYLYGPALMLKGKLKLHGGNRKSAEAIFKKAESFLSNTLNQWEYATALYEAGLLLEDKNRISVAKGILQQLEAKADLKRLEENSIV</sequence>
<gene>
    <name evidence="1" type="ORF">LEP1GSC123_4613</name>
</gene>
<evidence type="ECO:0008006" key="3">
    <source>
        <dbReference type="Google" id="ProtNLM"/>
    </source>
</evidence>
<evidence type="ECO:0000313" key="2">
    <source>
        <dbReference type="Proteomes" id="UP000011783"/>
    </source>
</evidence>
<proteinExistence type="predicted"/>
<organism evidence="1 2">
    <name type="scientific">Leptospira borgpetersenii str. 200701203</name>
    <dbReference type="NCBI Taxonomy" id="1193007"/>
    <lineage>
        <taxon>Bacteria</taxon>
        <taxon>Pseudomonadati</taxon>
        <taxon>Spirochaetota</taxon>
        <taxon>Spirochaetia</taxon>
        <taxon>Leptospirales</taxon>
        <taxon>Leptospiraceae</taxon>
        <taxon>Leptospira</taxon>
    </lineage>
</organism>